<comment type="similarity">
    <text evidence="1">Belongs to the phospholipid scramblase family.</text>
</comment>
<feature type="transmembrane region" description="Helical" evidence="2">
    <location>
        <begin position="228"/>
        <end position="252"/>
    </location>
</feature>
<accession>A0A8J2J3E5</accession>
<keyword evidence="2" id="KW-0472">Membrane</keyword>
<dbReference type="InterPro" id="IPR005552">
    <property type="entry name" value="Scramblase"/>
</dbReference>
<dbReference type="GO" id="GO:0017128">
    <property type="term" value="F:phospholipid scramblase activity"/>
    <property type="evidence" value="ECO:0007669"/>
    <property type="project" value="InterPro"/>
</dbReference>
<dbReference type="EMBL" id="CAJVCH010020272">
    <property type="protein sequence ID" value="CAG7688860.1"/>
    <property type="molecule type" value="Genomic_DNA"/>
</dbReference>
<sequence>MSIESETDGLGDAEEIRKDKSSYILTMTDGLEPFNGIGTLFMQKYYHNFPFEISERLSRRFKIMNDEGRCIFWAGERVDCGSKCWRGMERRFTFCIYSTEGDLVLTVDRQRLQICSSWGCPSGTEKKFSSDMTNAAIMSMLNTYVYHFNGFIIGRLKNTSSAFRPQYRNYLGEIRKSVTLVDSRNRNRRCVGATFPDHLSPSMKCLILSAMFELRVTYFERRLSTVEVLWVFVIGILLATTLLLLFMVATFIEIQ</sequence>
<evidence type="ECO:0008006" key="5">
    <source>
        <dbReference type="Google" id="ProtNLM"/>
    </source>
</evidence>
<proteinExistence type="inferred from homology"/>
<dbReference type="PANTHER" id="PTHR23248:SF9">
    <property type="entry name" value="PHOSPHOLIPID SCRAMBLASE"/>
    <property type="match status" value="1"/>
</dbReference>
<reference evidence="3" key="1">
    <citation type="submission" date="2021-06" db="EMBL/GenBank/DDBJ databases">
        <authorList>
            <person name="Hodson N. C."/>
            <person name="Mongue J. A."/>
            <person name="Jaron S. K."/>
        </authorList>
    </citation>
    <scope>NUCLEOTIDE SEQUENCE</scope>
</reference>
<evidence type="ECO:0000256" key="1">
    <source>
        <dbReference type="ARBA" id="ARBA00005350"/>
    </source>
</evidence>
<dbReference type="PANTHER" id="PTHR23248">
    <property type="entry name" value="PHOSPHOLIPID SCRAMBLASE-RELATED"/>
    <property type="match status" value="1"/>
</dbReference>
<name>A0A8J2J3E5_9HEXA</name>
<keyword evidence="2" id="KW-1133">Transmembrane helix</keyword>
<dbReference type="AlphaFoldDB" id="A0A8J2J3E5"/>
<gene>
    <name evidence="3" type="ORF">AFUS01_LOCUS3373</name>
</gene>
<dbReference type="Proteomes" id="UP000708208">
    <property type="component" value="Unassembled WGS sequence"/>
</dbReference>
<keyword evidence="2" id="KW-0812">Transmembrane</keyword>
<evidence type="ECO:0000313" key="3">
    <source>
        <dbReference type="EMBL" id="CAG7688860.1"/>
    </source>
</evidence>
<protein>
    <recommendedName>
        <fullName evidence="5">Phospholipid scramblase</fullName>
    </recommendedName>
</protein>
<evidence type="ECO:0000256" key="2">
    <source>
        <dbReference type="SAM" id="Phobius"/>
    </source>
</evidence>
<dbReference type="OrthoDB" id="444338at2759"/>
<keyword evidence="4" id="KW-1185">Reference proteome</keyword>
<evidence type="ECO:0000313" key="4">
    <source>
        <dbReference type="Proteomes" id="UP000708208"/>
    </source>
</evidence>
<organism evidence="3 4">
    <name type="scientific">Allacma fusca</name>
    <dbReference type="NCBI Taxonomy" id="39272"/>
    <lineage>
        <taxon>Eukaryota</taxon>
        <taxon>Metazoa</taxon>
        <taxon>Ecdysozoa</taxon>
        <taxon>Arthropoda</taxon>
        <taxon>Hexapoda</taxon>
        <taxon>Collembola</taxon>
        <taxon>Symphypleona</taxon>
        <taxon>Sminthuridae</taxon>
        <taxon>Allacma</taxon>
    </lineage>
</organism>
<comment type="caution">
    <text evidence="3">The sequence shown here is derived from an EMBL/GenBank/DDBJ whole genome shotgun (WGS) entry which is preliminary data.</text>
</comment>
<dbReference type="GO" id="GO:0005886">
    <property type="term" value="C:plasma membrane"/>
    <property type="evidence" value="ECO:0007669"/>
    <property type="project" value="TreeGrafter"/>
</dbReference>